<dbReference type="OrthoDB" id="9815108at2"/>
<organism evidence="5 6">
    <name type="scientific">Pedobacter yulinensis</name>
    <dbReference type="NCBI Taxonomy" id="2126353"/>
    <lineage>
        <taxon>Bacteria</taxon>
        <taxon>Pseudomonadati</taxon>
        <taxon>Bacteroidota</taxon>
        <taxon>Sphingobacteriia</taxon>
        <taxon>Sphingobacteriales</taxon>
        <taxon>Sphingobacteriaceae</taxon>
        <taxon>Pedobacter</taxon>
    </lineage>
</organism>
<dbReference type="SUPFAM" id="SSF49785">
    <property type="entry name" value="Galactose-binding domain-like"/>
    <property type="match status" value="1"/>
</dbReference>
<gene>
    <name evidence="5" type="ORF">C7T94_04305</name>
</gene>
<evidence type="ECO:0000313" key="5">
    <source>
        <dbReference type="EMBL" id="PST83969.1"/>
    </source>
</evidence>
<dbReference type="InterPro" id="IPR013737">
    <property type="entry name" value="Bac_rhamnosid_N"/>
</dbReference>
<dbReference type="Gene3D" id="2.60.120.260">
    <property type="entry name" value="Galactose-binding domain-like"/>
    <property type="match status" value="1"/>
</dbReference>
<evidence type="ECO:0000259" key="4">
    <source>
        <dbReference type="Pfam" id="PF17390"/>
    </source>
</evidence>
<feature type="chain" id="PRO_5015604920" evidence="1">
    <location>
        <begin position="26"/>
        <end position="796"/>
    </location>
</feature>
<keyword evidence="1" id="KW-0732">Signal</keyword>
<evidence type="ECO:0000313" key="6">
    <source>
        <dbReference type="Proteomes" id="UP000240912"/>
    </source>
</evidence>
<feature type="signal peptide" evidence="1">
    <location>
        <begin position="1"/>
        <end position="25"/>
    </location>
</feature>
<dbReference type="AlphaFoldDB" id="A0A2T3HNG0"/>
<dbReference type="PANTHER" id="PTHR34987:SF2">
    <property type="entry name" value="B, PUTATIVE (AFU_ORTHOLOGUE AFUA_7G05040)-RELATED"/>
    <property type="match status" value="1"/>
</dbReference>
<dbReference type="PANTHER" id="PTHR34987">
    <property type="entry name" value="C, PUTATIVE (AFU_ORTHOLOGUE AFUA_3G02880)-RELATED"/>
    <property type="match status" value="1"/>
</dbReference>
<feature type="domain" description="Alpha-L-rhamnosidase C-terminal" evidence="4">
    <location>
        <begin position="718"/>
        <end position="786"/>
    </location>
</feature>
<dbReference type="RefSeq" id="WP_107213926.1">
    <property type="nucleotide sequence ID" value="NZ_KZ686268.1"/>
</dbReference>
<sequence length="796" mass="88815">MKIPPVAVRTALSLLLLLFFLPAIAQEVLLNADLRKGEWSARWITCPDVPGRTYGVYHFRKQFDLASLPASFVVHVTADNRYRLFVNGTAVGRGPARGDLYNWNFESYDLRPYLRQGNNVIAAVVWNMAEHAPVAQVSNQTGFLLQGDDAVSAKVNSDASWKVLHNKAYTPCGTNMGSVLRSYVVVGPGDDVDAAQYPWGWEKPGFAEKGWAAAAIIGTPVAFLGYGTDNLWTLTPRSIPMMEERVERMASVRRTTGAKETGSAFLQGKATRIPANQKVSILIDQGFETTAYPVLKTSGGKGARIRLTYAEALFDKSRQKGNRNDIEGKEIIGLFDVFQPDGGNSREFSPLWFRTYRYLQLDIETGASPLVLEDLHGLYTGYPFRQQATFTSSDPSLQPIWDTGWRTARLCAGETYYDCPYYEQLQYEGDTRIQALISLYNAGDDRLMRKAINDFYNSRVPEGLTQGRYPSSRLQVIPPFSLFWVSMLYDYWMHRPDEAFVRSYLDGAAGVLDWYAGHVDNDKNMLGPMKWWNFVDWNKAFPNGVPDGATDGNSSVITLQYAYTLRQAAALFAGYGRKEESRRFAQLADQLTAGTYAHCFDQTRMMMANTPGKKTFSQHAGIMAILTGTIPEKERETVLQSVLNDPSLTQATFYYRFYLGRALIMSGHGNDYYEQLAPWRGMLENGLTTFAENPDPTRSDCHAWSASPNYDFLATLCGIMPAKPGFKEVRIEPFPGPLTALRGTMPHPAGKLTVDLKRKGAKGIAAIVELPAGVSGTFVWNGKSVKLVPGRQELRL</sequence>
<proteinExistence type="predicted"/>
<dbReference type="SUPFAM" id="SSF48208">
    <property type="entry name" value="Six-hairpin glycosidases"/>
    <property type="match status" value="1"/>
</dbReference>
<evidence type="ECO:0000259" key="3">
    <source>
        <dbReference type="Pfam" id="PF17389"/>
    </source>
</evidence>
<evidence type="ECO:0000256" key="1">
    <source>
        <dbReference type="SAM" id="SignalP"/>
    </source>
</evidence>
<feature type="domain" description="Alpha-L-rhamnosidase six-hairpin glycosidase" evidence="3">
    <location>
        <begin position="385"/>
        <end position="709"/>
    </location>
</feature>
<reference evidence="5 6" key="1">
    <citation type="submission" date="2018-03" db="EMBL/GenBank/DDBJ databases">
        <authorList>
            <person name="Keele B.F."/>
        </authorList>
    </citation>
    <scope>NUCLEOTIDE SEQUENCE [LARGE SCALE GENOMIC DNA]</scope>
    <source>
        <strain evidence="5 6">YL28-9</strain>
    </source>
</reference>
<dbReference type="InterPro" id="IPR008979">
    <property type="entry name" value="Galactose-bd-like_sf"/>
</dbReference>
<dbReference type="Gene3D" id="1.50.10.10">
    <property type="match status" value="1"/>
</dbReference>
<keyword evidence="6" id="KW-1185">Reference proteome</keyword>
<evidence type="ECO:0000259" key="2">
    <source>
        <dbReference type="Pfam" id="PF08531"/>
    </source>
</evidence>
<dbReference type="Proteomes" id="UP000240912">
    <property type="component" value="Unassembled WGS sequence"/>
</dbReference>
<accession>A0A2T3HNG0</accession>
<dbReference type="EMBL" id="PYLS01000004">
    <property type="protein sequence ID" value="PST83969.1"/>
    <property type="molecule type" value="Genomic_DNA"/>
</dbReference>
<dbReference type="GO" id="GO:0005975">
    <property type="term" value="P:carbohydrate metabolic process"/>
    <property type="evidence" value="ECO:0007669"/>
    <property type="project" value="InterPro"/>
</dbReference>
<dbReference type="Pfam" id="PF17390">
    <property type="entry name" value="Bac_rhamnosid_C"/>
    <property type="match status" value="1"/>
</dbReference>
<name>A0A2T3HNG0_9SPHI</name>
<dbReference type="Gene3D" id="2.60.420.10">
    <property type="entry name" value="Maltose phosphorylase, domain 3"/>
    <property type="match status" value="1"/>
</dbReference>
<dbReference type="Pfam" id="PF08531">
    <property type="entry name" value="Bac_rhamnosid_N"/>
    <property type="match status" value="1"/>
</dbReference>
<feature type="domain" description="Bacterial alpha-L-rhamnosidase N-terminal" evidence="2">
    <location>
        <begin position="72"/>
        <end position="221"/>
    </location>
</feature>
<comment type="caution">
    <text evidence="5">The sequence shown here is derived from an EMBL/GenBank/DDBJ whole genome shotgun (WGS) entry which is preliminary data.</text>
</comment>
<dbReference type="Pfam" id="PF17389">
    <property type="entry name" value="Bac_rhamnosid6H"/>
    <property type="match status" value="1"/>
</dbReference>
<protein>
    <submittedName>
        <fullName evidence="5">Alpha-L-rhamnosidase</fullName>
    </submittedName>
</protein>
<dbReference type="InterPro" id="IPR012341">
    <property type="entry name" value="6hp_glycosidase-like_sf"/>
</dbReference>
<dbReference type="InterPro" id="IPR008928">
    <property type="entry name" value="6-hairpin_glycosidase_sf"/>
</dbReference>
<dbReference type="InterPro" id="IPR035398">
    <property type="entry name" value="Bac_rhamnosid_C"/>
</dbReference>
<dbReference type="InterPro" id="IPR035396">
    <property type="entry name" value="Bac_rhamnosid6H"/>
</dbReference>